<dbReference type="Pfam" id="PF00874">
    <property type="entry name" value="PRD"/>
    <property type="match status" value="2"/>
</dbReference>
<dbReference type="Gene3D" id="2.30.24.10">
    <property type="entry name" value="CAT RNA-binding domain"/>
    <property type="match status" value="1"/>
</dbReference>
<evidence type="ECO:0000313" key="3">
    <source>
        <dbReference type="EMBL" id="MBL4937350.1"/>
    </source>
</evidence>
<dbReference type="SUPFAM" id="SSF50151">
    <property type="entry name" value="SacY-like RNA-binding domain"/>
    <property type="match status" value="1"/>
</dbReference>
<dbReference type="InterPro" id="IPR011608">
    <property type="entry name" value="PRD"/>
</dbReference>
<dbReference type="SUPFAM" id="SSF63520">
    <property type="entry name" value="PTS-regulatory domain, PRD"/>
    <property type="match status" value="2"/>
</dbReference>
<proteinExistence type="predicted"/>
<dbReference type="PANTHER" id="PTHR30185:SF16">
    <property type="entry name" value="PROTEIN GLCT"/>
    <property type="match status" value="1"/>
</dbReference>
<reference evidence="3 4" key="1">
    <citation type="submission" date="2021-01" db="EMBL/GenBank/DDBJ databases">
        <title>Genome public.</title>
        <authorList>
            <person name="Liu C."/>
            <person name="Sun Q."/>
        </authorList>
    </citation>
    <scope>NUCLEOTIDE SEQUENCE [LARGE SCALE GENOMIC DNA]</scope>
    <source>
        <strain evidence="3 4">YIM B02515</strain>
    </source>
</reference>
<sequence length="284" mass="32826">MKKEFKVIRSFNNNVVYCIDKDSGKECILVGSGVGFNAKENKPLKNEERVEKIFYLADENNKYRFAGMSREIDKDIIGVTEEVILMAVKELNKDIDERIHITLLDHISFTIDRYNNGIDIINPFLAEIKSLYREEYMIALKALEKINGRFNITLPADEVGFIAMHLHAAVNKQDISRTAQSTTIINDVINLMEEKTGNKIDKESIDYVRLITHVRFALDRVEKKIPITNILLSDIKQKFAESYNLAVEIAKEVERVYKIILPDDEIGYLAIHIEQIFRNIHKSY</sequence>
<dbReference type="Proteomes" id="UP000632377">
    <property type="component" value="Unassembled WGS sequence"/>
</dbReference>
<dbReference type="InterPro" id="IPR036650">
    <property type="entry name" value="CAT_RNA-bd_dom_sf"/>
</dbReference>
<dbReference type="PROSITE" id="PS51372">
    <property type="entry name" value="PRD_2"/>
    <property type="match status" value="2"/>
</dbReference>
<dbReference type="Gene3D" id="1.10.1790.10">
    <property type="entry name" value="PRD domain"/>
    <property type="match status" value="2"/>
</dbReference>
<accession>A0ABS1TDB8</accession>
<comment type="caution">
    <text evidence="3">The sequence shown here is derived from an EMBL/GenBank/DDBJ whole genome shotgun (WGS) entry which is preliminary data.</text>
</comment>
<dbReference type="InterPro" id="IPR036634">
    <property type="entry name" value="PRD_sf"/>
</dbReference>
<protein>
    <submittedName>
        <fullName evidence="3">Transcription antiterminator</fullName>
    </submittedName>
</protein>
<organism evidence="3 4">
    <name type="scientific">Clostridium rhizosphaerae</name>
    <dbReference type="NCBI Taxonomy" id="2803861"/>
    <lineage>
        <taxon>Bacteria</taxon>
        <taxon>Bacillati</taxon>
        <taxon>Bacillota</taxon>
        <taxon>Clostridia</taxon>
        <taxon>Eubacteriales</taxon>
        <taxon>Clostridiaceae</taxon>
        <taxon>Clostridium</taxon>
    </lineage>
</organism>
<evidence type="ECO:0000313" key="4">
    <source>
        <dbReference type="Proteomes" id="UP000632377"/>
    </source>
</evidence>
<keyword evidence="4" id="KW-1185">Reference proteome</keyword>
<evidence type="ECO:0000259" key="2">
    <source>
        <dbReference type="PROSITE" id="PS51372"/>
    </source>
</evidence>
<evidence type="ECO:0000256" key="1">
    <source>
        <dbReference type="ARBA" id="ARBA00022737"/>
    </source>
</evidence>
<feature type="domain" description="PRD" evidence="2">
    <location>
        <begin position="178"/>
        <end position="283"/>
    </location>
</feature>
<feature type="domain" description="PRD" evidence="2">
    <location>
        <begin position="71"/>
        <end position="176"/>
    </location>
</feature>
<dbReference type="InterPro" id="IPR004341">
    <property type="entry name" value="CAT_RNA-bd_dom"/>
</dbReference>
<gene>
    <name evidence="3" type="ORF">JK636_16605</name>
</gene>
<dbReference type="Pfam" id="PF03123">
    <property type="entry name" value="CAT_RBD"/>
    <property type="match status" value="1"/>
</dbReference>
<name>A0ABS1TDB8_9CLOT</name>
<dbReference type="SMART" id="SM01061">
    <property type="entry name" value="CAT_RBD"/>
    <property type="match status" value="1"/>
</dbReference>
<dbReference type="EMBL" id="JAESWC010000014">
    <property type="protein sequence ID" value="MBL4937350.1"/>
    <property type="molecule type" value="Genomic_DNA"/>
</dbReference>
<dbReference type="RefSeq" id="WP_202750104.1">
    <property type="nucleotide sequence ID" value="NZ_JAESWC010000014.1"/>
</dbReference>
<keyword evidence="1" id="KW-0677">Repeat</keyword>
<dbReference type="InterPro" id="IPR050661">
    <property type="entry name" value="BglG_antiterminators"/>
</dbReference>
<dbReference type="PANTHER" id="PTHR30185">
    <property type="entry name" value="CRYPTIC BETA-GLUCOSIDE BGL OPERON ANTITERMINATOR"/>
    <property type="match status" value="1"/>
</dbReference>